<dbReference type="Proteomes" id="UP000595224">
    <property type="component" value="Chromosome"/>
</dbReference>
<feature type="transmembrane region" description="Helical" evidence="7">
    <location>
        <begin position="34"/>
        <end position="59"/>
    </location>
</feature>
<keyword evidence="3 7" id="KW-0812">Transmembrane</keyword>
<evidence type="ECO:0000313" key="9">
    <source>
        <dbReference type="EMBL" id="QQA01103.1"/>
    </source>
</evidence>
<keyword evidence="4 7" id="KW-1133">Transmembrane helix</keyword>
<evidence type="ECO:0000259" key="8">
    <source>
        <dbReference type="Pfam" id="PF04024"/>
    </source>
</evidence>
<evidence type="ECO:0000256" key="5">
    <source>
        <dbReference type="ARBA" id="ARBA00023136"/>
    </source>
</evidence>
<evidence type="ECO:0000256" key="6">
    <source>
        <dbReference type="SAM" id="MobiDB-lite"/>
    </source>
</evidence>
<keyword evidence="2" id="KW-1003">Cell membrane</keyword>
<evidence type="ECO:0000256" key="2">
    <source>
        <dbReference type="ARBA" id="ARBA00022475"/>
    </source>
</evidence>
<dbReference type="KEGG" id="tper:IWA51_00265"/>
<gene>
    <name evidence="9" type="ORF">IWA51_00265</name>
</gene>
<accession>A0A7T3RDI4</accession>
<sequence>MKNNKKLCKSRNRMLFGVCGGVAEYLGIDPTVVRFIVALVTLFTGFFPCVFVYIVAALIMPEYSLDDIDIDSLKRANVDEREEFEQRTKTESNDDFDSYFEKKK</sequence>
<name>A0A7T3RDI4_9SPIR</name>
<feature type="region of interest" description="Disordered" evidence="6">
    <location>
        <begin position="82"/>
        <end position="104"/>
    </location>
</feature>
<protein>
    <submittedName>
        <fullName evidence="9">PspC domain-containing protein</fullName>
    </submittedName>
</protein>
<feature type="compositionally biased region" description="Basic and acidic residues" evidence="6">
    <location>
        <begin position="82"/>
        <end position="92"/>
    </location>
</feature>
<dbReference type="InterPro" id="IPR052027">
    <property type="entry name" value="PspC"/>
</dbReference>
<dbReference type="AlphaFoldDB" id="A0A7T3RDI4"/>
<organism evidence="9 10">
    <name type="scientific">Treponema peruense</name>
    <dbReference type="NCBI Taxonomy" id="2787628"/>
    <lineage>
        <taxon>Bacteria</taxon>
        <taxon>Pseudomonadati</taxon>
        <taxon>Spirochaetota</taxon>
        <taxon>Spirochaetia</taxon>
        <taxon>Spirochaetales</taxon>
        <taxon>Treponemataceae</taxon>
        <taxon>Treponema</taxon>
    </lineage>
</organism>
<evidence type="ECO:0000256" key="1">
    <source>
        <dbReference type="ARBA" id="ARBA00004162"/>
    </source>
</evidence>
<evidence type="ECO:0000256" key="3">
    <source>
        <dbReference type="ARBA" id="ARBA00022692"/>
    </source>
</evidence>
<dbReference type="GO" id="GO:0005886">
    <property type="term" value="C:plasma membrane"/>
    <property type="evidence" value="ECO:0007669"/>
    <property type="project" value="UniProtKB-SubCell"/>
</dbReference>
<dbReference type="InterPro" id="IPR007168">
    <property type="entry name" value="Phageshock_PspC_N"/>
</dbReference>
<keyword evidence="10" id="KW-1185">Reference proteome</keyword>
<keyword evidence="5 7" id="KW-0472">Membrane</keyword>
<dbReference type="PANTHER" id="PTHR33885:SF3">
    <property type="entry name" value="PHAGE SHOCK PROTEIN C"/>
    <property type="match status" value="1"/>
</dbReference>
<reference evidence="9 10" key="1">
    <citation type="submission" date="2020-11" db="EMBL/GenBank/DDBJ databases">
        <title>Treponema Peruensis nv. sp., first commensal Treponema isolated from human feces.</title>
        <authorList>
            <person name="Belkhou C."/>
            <person name="Raes J."/>
        </authorList>
    </citation>
    <scope>NUCLEOTIDE SEQUENCE [LARGE SCALE GENOMIC DNA]</scope>
    <source>
        <strain evidence="9 10">RCC2812</strain>
    </source>
</reference>
<evidence type="ECO:0000256" key="7">
    <source>
        <dbReference type="SAM" id="Phobius"/>
    </source>
</evidence>
<dbReference type="Pfam" id="PF04024">
    <property type="entry name" value="PspC"/>
    <property type="match status" value="1"/>
</dbReference>
<comment type="subcellular location">
    <subcellularLocation>
        <location evidence="1">Cell membrane</location>
        <topology evidence="1">Single-pass membrane protein</topology>
    </subcellularLocation>
</comment>
<dbReference type="EMBL" id="CP064936">
    <property type="protein sequence ID" value="QQA01103.1"/>
    <property type="molecule type" value="Genomic_DNA"/>
</dbReference>
<dbReference type="PANTHER" id="PTHR33885">
    <property type="entry name" value="PHAGE SHOCK PROTEIN C"/>
    <property type="match status" value="1"/>
</dbReference>
<evidence type="ECO:0000256" key="4">
    <source>
        <dbReference type="ARBA" id="ARBA00022989"/>
    </source>
</evidence>
<feature type="domain" description="Phage shock protein PspC N-terminal" evidence="8">
    <location>
        <begin position="5"/>
        <end position="62"/>
    </location>
</feature>
<proteinExistence type="predicted"/>
<dbReference type="RefSeq" id="WP_177527267.1">
    <property type="nucleotide sequence ID" value="NZ_CBCSHE010000007.1"/>
</dbReference>
<evidence type="ECO:0000313" key="10">
    <source>
        <dbReference type="Proteomes" id="UP000595224"/>
    </source>
</evidence>